<dbReference type="InterPro" id="IPR036390">
    <property type="entry name" value="WH_DNA-bd_sf"/>
</dbReference>
<sequence>MAEAPTDQSTTRDNLEQKILQVLSDAGVPVKTAQLVKECQVPKKFLNQVLYSLKKEARVSLEAPATWRLGGGAPGDGVPLVPKVPEVSAAQSSFEEQIYRFLEAKGPCKALHIAQALGLKTAKDVNPDLYAMRNRHLLNYDGQIWTTCGSNQGSGMRGHGSDWDGQGSPAAIIYQQNPINMICQQGANSHISIANSEAIRIGHGNFIQSHTAFGDTGLRTPHHLPLPVPGDPSAQGTPLGAWGTQDIYMEKSMLRRVQLGHGNQMSLLRGPREGPTYSFSGSPPVSAPDTSPEASFNVQTPEPGPHPEGDMTQRIHIKSCFLEDTTIGNSNKMTVHPGSEGPGGVTGSGGGKEPKEDTGPSSDTTPYRSCFQNPSSMPLTSELREDVTLEDRGSQTVEPTLGENAAPIIGSEQPKA</sequence>
<keyword evidence="5" id="KW-0399">Innate immunity</keyword>
<dbReference type="SMART" id="SM00550">
    <property type="entry name" value="Zalpha"/>
    <property type="match status" value="2"/>
</dbReference>
<proteinExistence type="predicted"/>
<evidence type="ECO:0000256" key="3">
    <source>
        <dbReference type="ARBA" id="ARBA00022490"/>
    </source>
</evidence>
<dbReference type="Gene3D" id="1.10.10.10">
    <property type="entry name" value="Winged helix-like DNA-binding domain superfamily/Winged helix DNA-binding domain"/>
    <property type="match status" value="2"/>
</dbReference>
<evidence type="ECO:0000256" key="10">
    <source>
        <dbReference type="ARBA" id="ARBA00022884"/>
    </source>
</evidence>
<keyword evidence="3" id="KW-0963">Cytoplasm</keyword>
<evidence type="ECO:0000313" key="20">
    <source>
        <dbReference type="Proteomes" id="UP000694381"/>
    </source>
</evidence>
<evidence type="ECO:0000256" key="17">
    <source>
        <dbReference type="SAM" id="MobiDB-lite"/>
    </source>
</evidence>
<keyword evidence="8" id="KW-0677">Repeat</keyword>
<dbReference type="GO" id="GO:0006915">
    <property type="term" value="P:apoptotic process"/>
    <property type="evidence" value="ECO:0007669"/>
    <property type="project" value="UniProtKB-KW"/>
</dbReference>
<accession>A0A8C6RZY3</accession>
<dbReference type="GO" id="GO:0005634">
    <property type="term" value="C:nucleus"/>
    <property type="evidence" value="ECO:0007669"/>
    <property type="project" value="UniProtKB-SubCell"/>
</dbReference>
<comment type="subunit">
    <text evidence="14">Homodimer. Interacts (via RIP homotypic interaction motif) with RIPK3; leading to RIPK3 activation and necroptosis; interaction is enhanced by CASP6. Interacts (via RIP homotypic interaction motif) with RIPK1. Component of the AIM2 PANoptosome complex, a multiprotein complex that drives inflammatory cell death (PANoptosis).</text>
</comment>
<evidence type="ECO:0000256" key="14">
    <source>
        <dbReference type="ARBA" id="ARBA00066144"/>
    </source>
</evidence>
<dbReference type="PANTHER" id="PTHR14966:SF0">
    <property type="entry name" value="Z-DNA-BINDING PROTEIN 1"/>
    <property type="match status" value="1"/>
</dbReference>
<keyword evidence="10" id="KW-0694">RNA-binding</keyword>
<feature type="compositionally biased region" description="Gly residues" evidence="17">
    <location>
        <begin position="340"/>
        <end position="351"/>
    </location>
</feature>
<keyword evidence="4" id="KW-0945">Host-virus interaction</keyword>
<feature type="compositionally biased region" description="Polar residues" evidence="17">
    <location>
        <begin position="277"/>
        <end position="300"/>
    </location>
</feature>
<keyword evidence="13" id="KW-0539">Nucleus</keyword>
<dbReference type="GeneTree" id="ENSGT00390000002234"/>
<evidence type="ECO:0000313" key="19">
    <source>
        <dbReference type="Ensembl" id="ENSNGAP00000025474.1"/>
    </source>
</evidence>
<dbReference type="GO" id="GO:0097528">
    <property type="term" value="P:execution phase of necroptosis"/>
    <property type="evidence" value="ECO:0007669"/>
    <property type="project" value="Ensembl"/>
</dbReference>
<dbReference type="GO" id="GO:0003677">
    <property type="term" value="F:DNA binding"/>
    <property type="evidence" value="ECO:0007669"/>
    <property type="project" value="UniProtKB-KW"/>
</dbReference>
<dbReference type="InterPro" id="IPR036388">
    <property type="entry name" value="WH-like_DNA-bd_sf"/>
</dbReference>
<gene>
    <name evidence="19" type="primary">Zbp1</name>
</gene>
<evidence type="ECO:0000256" key="1">
    <source>
        <dbReference type="ARBA" id="ARBA00004123"/>
    </source>
</evidence>
<feature type="domain" description="Z-binding" evidence="18">
    <location>
        <begin position="9"/>
        <end position="71"/>
    </location>
</feature>
<dbReference type="FunFam" id="1.10.10.10:FF:000525">
    <property type="entry name" value="Z-DNA binding protein 1"/>
    <property type="match status" value="1"/>
</dbReference>
<organism evidence="19 20">
    <name type="scientific">Nannospalax galili</name>
    <name type="common">Northern Israeli blind subterranean mole rat</name>
    <name type="synonym">Spalax galili</name>
    <dbReference type="NCBI Taxonomy" id="1026970"/>
    <lineage>
        <taxon>Eukaryota</taxon>
        <taxon>Metazoa</taxon>
        <taxon>Chordata</taxon>
        <taxon>Craniata</taxon>
        <taxon>Vertebrata</taxon>
        <taxon>Euteleostomi</taxon>
        <taxon>Mammalia</taxon>
        <taxon>Eutheria</taxon>
        <taxon>Euarchontoglires</taxon>
        <taxon>Glires</taxon>
        <taxon>Rodentia</taxon>
        <taxon>Myomorpha</taxon>
        <taxon>Muroidea</taxon>
        <taxon>Spalacidae</taxon>
        <taxon>Spalacinae</taxon>
        <taxon>Nannospalax</taxon>
    </lineage>
</organism>
<keyword evidence="7" id="KW-0053">Apoptosis</keyword>
<evidence type="ECO:0000256" key="8">
    <source>
        <dbReference type="ARBA" id="ARBA00022737"/>
    </source>
</evidence>
<dbReference type="GO" id="GO:0097527">
    <property type="term" value="P:necroptotic signaling pathway"/>
    <property type="evidence" value="ECO:0007669"/>
    <property type="project" value="Ensembl"/>
</dbReference>
<dbReference type="PROSITE" id="PS50139">
    <property type="entry name" value="Z_BINDING"/>
    <property type="match status" value="2"/>
</dbReference>
<evidence type="ECO:0000256" key="16">
    <source>
        <dbReference type="ARBA" id="ARBA00076088"/>
    </source>
</evidence>
<keyword evidence="11" id="KW-0051">Antiviral defense</keyword>
<evidence type="ECO:0000259" key="18">
    <source>
        <dbReference type="PROSITE" id="PS50139"/>
    </source>
</evidence>
<dbReference type="Proteomes" id="UP000694381">
    <property type="component" value="Unassembled WGS sequence"/>
</dbReference>
<dbReference type="GO" id="GO:0003723">
    <property type="term" value="F:RNA binding"/>
    <property type="evidence" value="ECO:0007669"/>
    <property type="project" value="UniProtKB-KW"/>
</dbReference>
<name>A0A8C6RZY3_NANGA</name>
<evidence type="ECO:0000256" key="12">
    <source>
        <dbReference type="ARBA" id="ARBA00023125"/>
    </source>
</evidence>
<dbReference type="GO" id="GO:0003726">
    <property type="term" value="F:double-stranded RNA adenosine deaminase activity"/>
    <property type="evidence" value="ECO:0007669"/>
    <property type="project" value="InterPro"/>
</dbReference>
<dbReference type="AlphaFoldDB" id="A0A8C6RZY3"/>
<dbReference type="SUPFAM" id="SSF46785">
    <property type="entry name" value="Winged helix' DNA-binding domain"/>
    <property type="match status" value="2"/>
</dbReference>
<dbReference type="GO" id="GO:0140374">
    <property type="term" value="P:antiviral innate immune response"/>
    <property type="evidence" value="ECO:0007669"/>
    <property type="project" value="Ensembl"/>
</dbReference>
<keyword evidence="12" id="KW-0238">DNA-binding</keyword>
<dbReference type="GO" id="GO:0060545">
    <property type="term" value="P:positive regulation of necroptotic process"/>
    <property type="evidence" value="ECO:0007669"/>
    <property type="project" value="Ensembl"/>
</dbReference>
<reference evidence="19" key="1">
    <citation type="submission" date="2025-08" db="UniProtKB">
        <authorList>
            <consortium name="Ensembl"/>
        </authorList>
    </citation>
    <scope>IDENTIFICATION</scope>
</reference>
<dbReference type="Ensembl" id="ENSNGAT00000031195.1">
    <property type="protein sequence ID" value="ENSNGAP00000025474.1"/>
    <property type="gene ID" value="ENSNGAG00000023407.1"/>
</dbReference>
<evidence type="ECO:0000256" key="5">
    <source>
        <dbReference type="ARBA" id="ARBA00022588"/>
    </source>
</evidence>
<evidence type="ECO:0000256" key="15">
    <source>
        <dbReference type="ARBA" id="ARBA00070324"/>
    </source>
</evidence>
<keyword evidence="9" id="KW-0391">Immunity</keyword>
<feature type="domain" description="Z-binding" evidence="18">
    <location>
        <begin position="88"/>
        <end position="149"/>
    </location>
</feature>
<dbReference type="OMA" id="PATWCLA"/>
<keyword evidence="6" id="KW-1210">Necrosis</keyword>
<evidence type="ECO:0000256" key="2">
    <source>
        <dbReference type="ARBA" id="ARBA00004496"/>
    </source>
</evidence>
<evidence type="ECO:0000256" key="6">
    <source>
        <dbReference type="ARBA" id="ARBA00022590"/>
    </source>
</evidence>
<evidence type="ECO:0000256" key="4">
    <source>
        <dbReference type="ARBA" id="ARBA00022581"/>
    </source>
</evidence>
<protein>
    <recommendedName>
        <fullName evidence="15">Z-DNA-binding protein 1</fullName>
    </recommendedName>
    <alternativeName>
        <fullName evidence="16">Tumor stroma and activated macrophage protein DLM-1</fullName>
    </alternativeName>
</protein>
<feature type="region of interest" description="Disordered" evidence="17">
    <location>
        <begin position="328"/>
        <end position="416"/>
    </location>
</feature>
<feature type="compositionally biased region" description="Polar residues" evidence="17">
    <location>
        <begin position="359"/>
        <end position="379"/>
    </location>
</feature>
<feature type="compositionally biased region" description="Basic and acidic residues" evidence="17">
    <location>
        <begin position="382"/>
        <end position="393"/>
    </location>
</feature>
<comment type="subcellular location">
    <subcellularLocation>
        <location evidence="2">Cytoplasm</location>
    </subcellularLocation>
    <subcellularLocation>
        <location evidence="1">Nucleus</location>
    </subcellularLocation>
</comment>
<reference evidence="19" key="2">
    <citation type="submission" date="2025-09" db="UniProtKB">
        <authorList>
            <consortium name="Ensembl"/>
        </authorList>
    </citation>
    <scope>IDENTIFICATION</scope>
</reference>
<evidence type="ECO:0000256" key="11">
    <source>
        <dbReference type="ARBA" id="ARBA00023118"/>
    </source>
</evidence>
<feature type="region of interest" description="Disordered" evidence="17">
    <location>
        <begin position="265"/>
        <end position="311"/>
    </location>
</feature>
<evidence type="ECO:0000256" key="9">
    <source>
        <dbReference type="ARBA" id="ARBA00022859"/>
    </source>
</evidence>
<dbReference type="GO" id="GO:0060340">
    <property type="term" value="P:positive regulation of type I interferon-mediated signaling pathway"/>
    <property type="evidence" value="ECO:0007669"/>
    <property type="project" value="InterPro"/>
</dbReference>
<dbReference type="InterPro" id="IPR042371">
    <property type="entry name" value="Z_dom"/>
</dbReference>
<dbReference type="GO" id="GO:0005829">
    <property type="term" value="C:cytosol"/>
    <property type="evidence" value="ECO:0007669"/>
    <property type="project" value="Ensembl"/>
</dbReference>
<dbReference type="PANTHER" id="PTHR14966">
    <property type="entry name" value="Z-DNA-BINDING PROTEIN 1"/>
    <property type="match status" value="1"/>
</dbReference>
<evidence type="ECO:0000256" key="13">
    <source>
        <dbReference type="ARBA" id="ARBA00023242"/>
    </source>
</evidence>
<dbReference type="Pfam" id="PF02295">
    <property type="entry name" value="z-alpha"/>
    <property type="match status" value="1"/>
</dbReference>
<evidence type="ECO:0000256" key="7">
    <source>
        <dbReference type="ARBA" id="ARBA00022703"/>
    </source>
</evidence>
<dbReference type="InterPro" id="IPR042361">
    <property type="entry name" value="ZBP1"/>
</dbReference>
<keyword evidence="20" id="KW-1185">Reference proteome</keyword>